<organism evidence="1 2">
    <name type="scientific">Scylla paramamosain</name>
    <name type="common">Mud crab</name>
    <dbReference type="NCBI Taxonomy" id="85552"/>
    <lineage>
        <taxon>Eukaryota</taxon>
        <taxon>Metazoa</taxon>
        <taxon>Ecdysozoa</taxon>
        <taxon>Arthropoda</taxon>
        <taxon>Crustacea</taxon>
        <taxon>Multicrustacea</taxon>
        <taxon>Malacostraca</taxon>
        <taxon>Eumalacostraca</taxon>
        <taxon>Eucarida</taxon>
        <taxon>Decapoda</taxon>
        <taxon>Pleocyemata</taxon>
        <taxon>Brachyura</taxon>
        <taxon>Eubrachyura</taxon>
        <taxon>Portunoidea</taxon>
        <taxon>Portunidae</taxon>
        <taxon>Portuninae</taxon>
        <taxon>Scylla</taxon>
    </lineage>
</organism>
<protein>
    <submittedName>
        <fullName evidence="1">Uncharacterized protein</fullName>
    </submittedName>
</protein>
<accession>A0AAW0U6X7</accession>
<dbReference type="AlphaFoldDB" id="A0AAW0U6X7"/>
<keyword evidence="2" id="KW-1185">Reference proteome</keyword>
<dbReference type="PANTHER" id="PTHR45985:SF12">
    <property type="entry name" value="CHITIN DEACETYLASE-LIKE 5, ISOFORM B"/>
    <property type="match status" value="1"/>
</dbReference>
<reference evidence="1 2" key="1">
    <citation type="submission" date="2023-03" db="EMBL/GenBank/DDBJ databases">
        <title>High-quality genome of Scylla paramamosain provides insights in environmental adaptation.</title>
        <authorList>
            <person name="Zhang L."/>
        </authorList>
    </citation>
    <scope>NUCLEOTIDE SEQUENCE [LARGE SCALE GENOMIC DNA]</scope>
    <source>
        <strain evidence="1">LZ_2023a</strain>
        <tissue evidence="1">Muscle</tissue>
    </source>
</reference>
<dbReference type="PANTHER" id="PTHR45985">
    <property type="match status" value="1"/>
</dbReference>
<name>A0AAW0U6X7_SCYPA</name>
<comment type="caution">
    <text evidence="1">The sequence shown here is derived from an EMBL/GenBank/DDBJ whole genome shotgun (WGS) entry which is preliminary data.</text>
</comment>
<dbReference type="InterPro" id="IPR052740">
    <property type="entry name" value="CE4"/>
</dbReference>
<sequence length="110" mass="12576">MMYTTDLSPVEIPQLVLLTFDDAVNDLKKGLYKDLINVGRKDPNGCPIASIMYVSHKWTEYSQVRCKICMLKATRLPPTPALLCVTPETDTTRRKVPLDKRKTQNHLPQF</sequence>
<dbReference type="Proteomes" id="UP001487740">
    <property type="component" value="Unassembled WGS sequence"/>
</dbReference>
<evidence type="ECO:0000313" key="1">
    <source>
        <dbReference type="EMBL" id="KAK8395465.1"/>
    </source>
</evidence>
<proteinExistence type="predicted"/>
<gene>
    <name evidence="1" type="ORF">O3P69_006257</name>
</gene>
<dbReference type="EMBL" id="JARAKH010000018">
    <property type="protein sequence ID" value="KAK8395465.1"/>
    <property type="molecule type" value="Genomic_DNA"/>
</dbReference>
<evidence type="ECO:0000313" key="2">
    <source>
        <dbReference type="Proteomes" id="UP001487740"/>
    </source>
</evidence>